<evidence type="ECO:0000313" key="2">
    <source>
        <dbReference type="EMBL" id="SMP60115.1"/>
    </source>
</evidence>
<gene>
    <name evidence="2" type="ORF">SAMN06265222_106314</name>
</gene>
<evidence type="ECO:0000256" key="1">
    <source>
        <dbReference type="SAM" id="MobiDB-lite"/>
    </source>
</evidence>
<keyword evidence="3" id="KW-1185">Reference proteome</keyword>
<protein>
    <submittedName>
        <fullName evidence="2">Uncharacterized protein</fullName>
    </submittedName>
</protein>
<organism evidence="2 3">
    <name type="scientific">Neorhodopirellula lusitana</name>
    <dbReference type="NCBI Taxonomy" id="445327"/>
    <lineage>
        <taxon>Bacteria</taxon>
        <taxon>Pseudomonadati</taxon>
        <taxon>Planctomycetota</taxon>
        <taxon>Planctomycetia</taxon>
        <taxon>Pirellulales</taxon>
        <taxon>Pirellulaceae</taxon>
        <taxon>Neorhodopirellula</taxon>
    </lineage>
</organism>
<sequence>MNENLHACRGRHGIFDPAGVETRVGSRYPWVRGATHGYHPQPLRGQKASCCPMGLLRGHAETTAKRWKKVAGGRAAHPRSSTPHANPTPTGSKKARRIFDPNGFEEARS</sequence>
<accession>A0ABY1Q9J9</accession>
<evidence type="ECO:0000313" key="3">
    <source>
        <dbReference type="Proteomes" id="UP001158067"/>
    </source>
</evidence>
<feature type="compositionally biased region" description="Polar residues" evidence="1">
    <location>
        <begin position="79"/>
        <end position="91"/>
    </location>
</feature>
<comment type="caution">
    <text evidence="2">The sequence shown here is derived from an EMBL/GenBank/DDBJ whole genome shotgun (WGS) entry which is preliminary data.</text>
</comment>
<dbReference type="Proteomes" id="UP001158067">
    <property type="component" value="Unassembled WGS sequence"/>
</dbReference>
<dbReference type="EMBL" id="FXUG01000006">
    <property type="protein sequence ID" value="SMP60115.1"/>
    <property type="molecule type" value="Genomic_DNA"/>
</dbReference>
<name>A0ABY1Q9J9_9BACT</name>
<proteinExistence type="predicted"/>
<feature type="region of interest" description="Disordered" evidence="1">
    <location>
        <begin position="68"/>
        <end position="109"/>
    </location>
</feature>
<reference evidence="2 3" key="1">
    <citation type="submission" date="2017-05" db="EMBL/GenBank/DDBJ databases">
        <authorList>
            <person name="Varghese N."/>
            <person name="Submissions S."/>
        </authorList>
    </citation>
    <scope>NUCLEOTIDE SEQUENCE [LARGE SCALE GENOMIC DNA]</scope>
    <source>
        <strain evidence="2 3">DSM 25457</strain>
    </source>
</reference>